<proteinExistence type="predicted"/>
<evidence type="ECO:0000313" key="2">
    <source>
        <dbReference type="Proteomes" id="UP000325134"/>
    </source>
</evidence>
<dbReference type="OrthoDB" id="3295600at2"/>
<evidence type="ECO:0008006" key="3">
    <source>
        <dbReference type="Google" id="ProtNLM"/>
    </source>
</evidence>
<sequence>MRMRHLLGRICGLGALLVVAGCDDALKTSLAPQARPEAAPSADVYVEPSAASRDLARYYERVERDLLTRGLLRTDGGGPDTPYDADDLARNFETIAFFNEYPGTTVSAGGRRVGGRLSRWANPVRVAVEFGPSVPPQRRAADSTQVQAFSARLADLTSHPVSSVSRNGNFFVFFAGQDDTEYVQARLRQLIPGITQEQLDLFADLPRSFYCFVFASATRGAPNTYTRAVALVRAEQPDLMRLSCIHEELAQGLGLPNDSPRARPSIFNDDDEFALLTSHDEKLLTMLYDPRLKPGMTALEAAPVVRIIARELMGQSL</sequence>
<dbReference type="EMBL" id="FQVK01000003">
    <property type="protein sequence ID" value="SHE49134.1"/>
    <property type="molecule type" value="Genomic_DNA"/>
</dbReference>
<dbReference type="PROSITE" id="PS51257">
    <property type="entry name" value="PROKAR_LIPOPROTEIN"/>
    <property type="match status" value="1"/>
</dbReference>
<gene>
    <name evidence="1" type="ORF">SAMN05444279_10359</name>
</gene>
<dbReference type="InterPro" id="IPR021323">
    <property type="entry name" value="DUF2927"/>
</dbReference>
<dbReference type="Proteomes" id="UP000325134">
    <property type="component" value="Unassembled WGS sequence"/>
</dbReference>
<evidence type="ECO:0000313" key="1">
    <source>
        <dbReference type="EMBL" id="SHE49134.1"/>
    </source>
</evidence>
<accession>A0A1M4TXK2</accession>
<organism evidence="1 2">
    <name type="scientific">Ruegeria intermedia</name>
    <dbReference type="NCBI Taxonomy" id="996115"/>
    <lineage>
        <taxon>Bacteria</taxon>
        <taxon>Pseudomonadati</taxon>
        <taxon>Pseudomonadota</taxon>
        <taxon>Alphaproteobacteria</taxon>
        <taxon>Rhodobacterales</taxon>
        <taxon>Roseobacteraceae</taxon>
        <taxon>Ruegeria</taxon>
    </lineage>
</organism>
<dbReference type="RefSeq" id="WP_149774631.1">
    <property type="nucleotide sequence ID" value="NZ_FQVK01000003.1"/>
</dbReference>
<protein>
    <recommendedName>
        <fullName evidence="3">DUF2927 domain-containing protein</fullName>
    </recommendedName>
</protein>
<reference evidence="1 2" key="1">
    <citation type="submission" date="2016-11" db="EMBL/GenBank/DDBJ databases">
        <authorList>
            <person name="Varghese N."/>
            <person name="Submissions S."/>
        </authorList>
    </citation>
    <scope>NUCLEOTIDE SEQUENCE [LARGE SCALE GENOMIC DNA]</scope>
    <source>
        <strain evidence="1 2">DSM 29341</strain>
    </source>
</reference>
<keyword evidence="2" id="KW-1185">Reference proteome</keyword>
<dbReference type="Pfam" id="PF11150">
    <property type="entry name" value="DUF2927"/>
    <property type="match status" value="1"/>
</dbReference>
<name>A0A1M4TXK2_9RHOB</name>
<dbReference type="AlphaFoldDB" id="A0A1M4TXK2"/>